<accession>A0A853B4W2</accession>
<comment type="caution">
    <text evidence="2">The sequence shown here is derived from an EMBL/GenBank/DDBJ whole genome shotgun (WGS) entry which is preliminary data.</text>
</comment>
<dbReference type="AlphaFoldDB" id="A0A853B4W2"/>
<feature type="compositionally biased region" description="Pro residues" evidence="1">
    <location>
        <begin position="40"/>
        <end position="54"/>
    </location>
</feature>
<feature type="region of interest" description="Disordered" evidence="1">
    <location>
        <begin position="1"/>
        <end position="74"/>
    </location>
</feature>
<protein>
    <submittedName>
        <fullName evidence="2">Type VII secretion protein EccE</fullName>
    </submittedName>
</protein>
<dbReference type="Proteomes" id="UP000549616">
    <property type="component" value="Unassembled WGS sequence"/>
</dbReference>
<name>A0A853B4W2_9PSEU</name>
<feature type="compositionally biased region" description="Low complexity" evidence="1">
    <location>
        <begin position="17"/>
        <end position="33"/>
    </location>
</feature>
<organism evidence="2 3">
    <name type="scientific">Amycolatopsis endophytica</name>
    <dbReference type="NCBI Taxonomy" id="860233"/>
    <lineage>
        <taxon>Bacteria</taxon>
        <taxon>Bacillati</taxon>
        <taxon>Actinomycetota</taxon>
        <taxon>Actinomycetes</taxon>
        <taxon>Pseudonocardiales</taxon>
        <taxon>Pseudonocardiaceae</taxon>
        <taxon>Amycolatopsis</taxon>
    </lineage>
</organism>
<proteinExistence type="predicted"/>
<dbReference type="EMBL" id="JACCFK010000001">
    <property type="protein sequence ID" value="NYI89845.1"/>
    <property type="molecule type" value="Genomic_DNA"/>
</dbReference>
<evidence type="ECO:0000313" key="2">
    <source>
        <dbReference type="EMBL" id="NYI89845.1"/>
    </source>
</evidence>
<feature type="compositionally biased region" description="Low complexity" evidence="1">
    <location>
        <begin position="55"/>
        <end position="64"/>
    </location>
</feature>
<evidence type="ECO:0000256" key="1">
    <source>
        <dbReference type="SAM" id="MobiDB-lite"/>
    </source>
</evidence>
<dbReference type="RefSeq" id="WP_179773936.1">
    <property type="nucleotide sequence ID" value="NZ_JACCFK010000001.1"/>
</dbReference>
<reference evidence="2 3" key="1">
    <citation type="submission" date="2020-07" db="EMBL/GenBank/DDBJ databases">
        <title>Sequencing the genomes of 1000 actinobacteria strains.</title>
        <authorList>
            <person name="Klenk H.-P."/>
        </authorList>
    </citation>
    <scope>NUCLEOTIDE SEQUENCE [LARGE SCALE GENOMIC DNA]</scope>
    <source>
        <strain evidence="2 3">DSM 104006</strain>
    </source>
</reference>
<gene>
    <name evidence="2" type="ORF">HNR02_003168</name>
</gene>
<feature type="compositionally biased region" description="Polar residues" evidence="1">
    <location>
        <begin position="1"/>
        <end position="16"/>
    </location>
</feature>
<sequence>MTAQQRQHTVAPQTWQAAPRVAARPVATVAGAAERVRSLPPKPASAPAPRPAPVPRAAAPVIASPEPPAPEPHREERAALPALRIVCWQLAVVLAFAAIGRPWPVVVGLLLAAATLLACTALRVRGRWVSDELVLRARRRLRRRGHEAASGHALLETLAPGATIRTVEVAGTPAAVISRREELVAVLRAHGDPATLVGQALPVETTETPVVKLQLVLHRGPHQTDSIRMWLAVRALREPGFATDTELLVVLGNVVRKLHRTLRKAGLDASALTEQEVSATLVALTHTGSGRGAVREDRRYWRAGPITQVGLRVTGLRPGRTAVQALHGLLAAAPGTARTVAITGHEAVLRVAATTDHAADTAVARLLWMPPHGLRLERMDNQHAPAVAASLPIGGNR</sequence>
<keyword evidence="3" id="KW-1185">Reference proteome</keyword>
<evidence type="ECO:0000313" key="3">
    <source>
        <dbReference type="Proteomes" id="UP000549616"/>
    </source>
</evidence>